<dbReference type="AlphaFoldDB" id="A0A845QWG4"/>
<keyword evidence="4" id="KW-1133">Transmembrane helix</keyword>
<keyword evidence="7" id="KW-1185">Reference proteome</keyword>
<dbReference type="InterPro" id="IPR001173">
    <property type="entry name" value="Glyco_trans_2-like"/>
</dbReference>
<dbReference type="GO" id="GO:0016757">
    <property type="term" value="F:glycosyltransferase activity"/>
    <property type="evidence" value="ECO:0007669"/>
    <property type="project" value="UniProtKB-KW"/>
</dbReference>
<accession>A0A845QWG4</accession>
<feature type="transmembrane region" description="Helical" evidence="4">
    <location>
        <begin position="336"/>
        <end position="356"/>
    </location>
</feature>
<dbReference type="Proteomes" id="UP000467132">
    <property type="component" value="Unassembled WGS sequence"/>
</dbReference>
<dbReference type="SUPFAM" id="SSF53448">
    <property type="entry name" value="Nucleotide-diphospho-sugar transferases"/>
    <property type="match status" value="1"/>
</dbReference>
<evidence type="ECO:0000256" key="3">
    <source>
        <dbReference type="ARBA" id="ARBA00022679"/>
    </source>
</evidence>
<feature type="transmembrane region" description="Helical" evidence="4">
    <location>
        <begin position="6"/>
        <end position="36"/>
    </location>
</feature>
<evidence type="ECO:0000313" key="6">
    <source>
        <dbReference type="EMBL" id="NBI06129.1"/>
    </source>
</evidence>
<gene>
    <name evidence="6" type="ORF">D3Z33_04550</name>
</gene>
<proteinExistence type="inferred from homology"/>
<dbReference type="EMBL" id="QXXA01000005">
    <property type="protein sequence ID" value="NBI06129.1"/>
    <property type="molecule type" value="Genomic_DNA"/>
</dbReference>
<evidence type="ECO:0000256" key="4">
    <source>
        <dbReference type="SAM" id="Phobius"/>
    </source>
</evidence>
<keyword evidence="3 6" id="KW-0808">Transferase</keyword>
<keyword evidence="4" id="KW-0472">Membrane</keyword>
<evidence type="ECO:0000256" key="2">
    <source>
        <dbReference type="ARBA" id="ARBA00022676"/>
    </source>
</evidence>
<feature type="transmembrane region" description="Helical" evidence="4">
    <location>
        <begin position="389"/>
        <end position="411"/>
    </location>
</feature>
<dbReference type="InterPro" id="IPR029044">
    <property type="entry name" value="Nucleotide-diphossugar_trans"/>
</dbReference>
<feature type="transmembrane region" description="Helical" evidence="4">
    <location>
        <begin position="423"/>
        <end position="444"/>
    </location>
</feature>
<reference evidence="6 7" key="1">
    <citation type="submission" date="2018-08" db="EMBL/GenBank/DDBJ databases">
        <title>Murine metabolic-syndrome-specific gut microbial biobank.</title>
        <authorList>
            <person name="Liu C."/>
        </authorList>
    </citation>
    <scope>NUCLEOTIDE SEQUENCE [LARGE SCALE GENOMIC DNA]</scope>
    <source>
        <strain evidence="6 7">583</strain>
    </source>
</reference>
<feature type="domain" description="Glycosyltransferase 2-like" evidence="5">
    <location>
        <begin position="61"/>
        <end position="262"/>
    </location>
</feature>
<keyword evidence="2" id="KW-0328">Glycosyltransferase</keyword>
<comment type="caution">
    <text evidence="6">The sequence shown here is derived from an EMBL/GenBank/DDBJ whole genome shotgun (WGS) entry which is preliminary data.</text>
</comment>
<keyword evidence="4" id="KW-0812">Transmembrane</keyword>
<comment type="similarity">
    <text evidence="1">Belongs to the glycosyltransferase 2 family.</text>
</comment>
<protein>
    <submittedName>
        <fullName evidence="6">Glycosyltransferase family 2 protein</fullName>
    </submittedName>
</protein>
<dbReference type="CDD" id="cd06423">
    <property type="entry name" value="CESA_like"/>
    <property type="match status" value="1"/>
</dbReference>
<dbReference type="OrthoDB" id="9768769at2"/>
<dbReference type="PANTHER" id="PTHR43630">
    <property type="entry name" value="POLY-BETA-1,6-N-ACETYL-D-GLUCOSAMINE SYNTHASE"/>
    <property type="match status" value="1"/>
</dbReference>
<name>A0A845QWG4_9CLOT</name>
<sequence length="464" mass="54233">MNLENIVYYINVFFFIYMFIYAIVFFFTTSFSAINLDDFFIRKKHMSYSMISNKLNYIPISILVPAYNEEITIIETINSLMDLDYPEYEIIVINDGSDDKTLEKVIEHFNLSRISKPFRKLVNSEEITSIYENQSDKKIVLVNKENGGKSDALNAGINISKYPLFVCVDADSMLQKNSLERIVQPFLEDSSTIAVGGNIKVSNQIVIKNGKIKNINPPKKSIVLFQIIEYFRVFLNSRVFFDRLNANLIISGAFGIYRKSAVINVGGYTKGLIGEDMEIVVKMHAFYRKNKLPYKMNYVPDAICWTQVPENLKVLKNQRVRWHIGMGESLRRHKYMFLNTHYGLVGMLSFPYFLFFEFISPVLEVLGVSTIIISFFIGIINFRFFIFYLLFYIGFNVVISIISVLLEKYLFKKTIPMKFMFKLFVFCMLESFGYRQICSFYRIIALFKLKNKKWGEMERVEQKS</sequence>
<dbReference type="Gene3D" id="3.90.550.10">
    <property type="entry name" value="Spore Coat Polysaccharide Biosynthesis Protein SpsA, Chain A"/>
    <property type="match status" value="1"/>
</dbReference>
<organism evidence="6 7">
    <name type="scientific">Senegalia massiliensis</name>
    <dbReference type="NCBI Taxonomy" id="1720316"/>
    <lineage>
        <taxon>Bacteria</taxon>
        <taxon>Bacillati</taxon>
        <taxon>Bacillota</taxon>
        <taxon>Clostridia</taxon>
        <taxon>Eubacteriales</taxon>
        <taxon>Clostridiaceae</taxon>
        <taxon>Senegalia</taxon>
    </lineage>
</organism>
<dbReference type="Pfam" id="PF00535">
    <property type="entry name" value="Glycos_transf_2"/>
    <property type="match status" value="1"/>
</dbReference>
<evidence type="ECO:0000256" key="1">
    <source>
        <dbReference type="ARBA" id="ARBA00006739"/>
    </source>
</evidence>
<evidence type="ECO:0000259" key="5">
    <source>
        <dbReference type="Pfam" id="PF00535"/>
    </source>
</evidence>
<evidence type="ECO:0000313" key="7">
    <source>
        <dbReference type="Proteomes" id="UP000467132"/>
    </source>
</evidence>
<dbReference type="PANTHER" id="PTHR43630:SF1">
    <property type="entry name" value="POLY-BETA-1,6-N-ACETYL-D-GLUCOSAMINE SYNTHASE"/>
    <property type="match status" value="1"/>
</dbReference>
<feature type="transmembrane region" description="Helical" evidence="4">
    <location>
        <begin position="362"/>
        <end position="382"/>
    </location>
</feature>
<dbReference type="RefSeq" id="WP_160196622.1">
    <property type="nucleotide sequence ID" value="NZ_QXXA01000005.1"/>
</dbReference>